<gene>
    <name evidence="3" type="ORF">A3K89_21170</name>
</gene>
<comment type="caution">
    <text evidence="3">The sequence shown here is derived from an EMBL/GenBank/DDBJ whole genome shotgun (WGS) entry which is preliminary data.</text>
</comment>
<reference evidence="3 4" key="1">
    <citation type="submission" date="2016-03" db="EMBL/GenBank/DDBJ databases">
        <title>Genome sequence of Rhodococcus kyotonensis KB10.</title>
        <authorList>
            <person name="Jeong H."/>
            <person name="Hong C.E."/>
            <person name="Jo S.H."/>
            <person name="Park J.M."/>
        </authorList>
    </citation>
    <scope>NUCLEOTIDE SEQUENCE [LARGE SCALE GENOMIC DNA]</scope>
    <source>
        <strain evidence="3 4">KB10</strain>
    </source>
</reference>
<evidence type="ECO:0000313" key="4">
    <source>
        <dbReference type="Proteomes" id="UP000077519"/>
    </source>
</evidence>
<feature type="chain" id="PRO_5039002380" evidence="2">
    <location>
        <begin position="25"/>
        <end position="78"/>
    </location>
</feature>
<dbReference type="Proteomes" id="UP000077519">
    <property type="component" value="Unassembled WGS sequence"/>
</dbReference>
<dbReference type="EMBL" id="LVHI01000013">
    <property type="protein sequence ID" value="OAK54020.1"/>
    <property type="molecule type" value="Genomic_DNA"/>
</dbReference>
<dbReference type="AlphaFoldDB" id="A0A177YFE0"/>
<accession>A0A177YFE0</accession>
<protein>
    <submittedName>
        <fullName evidence="3">Uncharacterized protein</fullName>
    </submittedName>
</protein>
<evidence type="ECO:0000256" key="2">
    <source>
        <dbReference type="SAM" id="SignalP"/>
    </source>
</evidence>
<feature type="signal peptide" evidence="2">
    <location>
        <begin position="1"/>
        <end position="24"/>
    </location>
</feature>
<evidence type="ECO:0000313" key="3">
    <source>
        <dbReference type="EMBL" id="OAK54020.1"/>
    </source>
</evidence>
<proteinExistence type="predicted"/>
<keyword evidence="2" id="KW-0732">Signal</keyword>
<feature type="region of interest" description="Disordered" evidence="1">
    <location>
        <begin position="47"/>
        <end position="78"/>
    </location>
</feature>
<keyword evidence="4" id="KW-1185">Reference proteome</keyword>
<organism evidence="3 4">
    <name type="scientific">Rhodococcoides kyotonense</name>
    <dbReference type="NCBI Taxonomy" id="398843"/>
    <lineage>
        <taxon>Bacteria</taxon>
        <taxon>Bacillati</taxon>
        <taxon>Actinomycetota</taxon>
        <taxon>Actinomycetes</taxon>
        <taxon>Mycobacteriales</taxon>
        <taxon>Nocardiaceae</taxon>
        <taxon>Rhodococcoides</taxon>
    </lineage>
</organism>
<name>A0A177YFE0_9NOCA</name>
<sequence length="78" mass="8090">MKPCRVCRVFARSACTAASGRAFVRPVGALAPAMITTSGSVLTQRTARPDSAHDAAAEPKTVTAKHRQLPSAAELLSA</sequence>
<feature type="compositionally biased region" description="Basic and acidic residues" evidence="1">
    <location>
        <begin position="47"/>
        <end position="57"/>
    </location>
</feature>
<evidence type="ECO:0000256" key="1">
    <source>
        <dbReference type="SAM" id="MobiDB-lite"/>
    </source>
</evidence>